<dbReference type="SMART" id="SM00692">
    <property type="entry name" value="DM3"/>
    <property type="match status" value="1"/>
</dbReference>
<keyword evidence="16" id="KW-1185">Reference proteome</keyword>
<dbReference type="AlphaFoldDB" id="A0AAV2NT70"/>
<evidence type="ECO:0000256" key="10">
    <source>
        <dbReference type="ARBA" id="ARBA00023242"/>
    </source>
</evidence>
<keyword evidence="6" id="KW-0805">Transcription regulation</keyword>
<evidence type="ECO:0000256" key="11">
    <source>
        <dbReference type="ARBA" id="ARBA00023306"/>
    </source>
</evidence>
<feature type="region of interest" description="Disordered" evidence="13">
    <location>
        <begin position="78"/>
        <end position="102"/>
    </location>
</feature>
<keyword evidence="11" id="KW-0131">Cell cycle</keyword>
<dbReference type="InterPro" id="IPR048366">
    <property type="entry name" value="TNP-like_GBD"/>
</dbReference>
<feature type="compositionally biased region" description="Low complexity" evidence="13">
    <location>
        <begin position="84"/>
        <end position="102"/>
    </location>
</feature>
<dbReference type="SUPFAM" id="SSF57716">
    <property type="entry name" value="Glucocorticoid receptor-like (DNA-binding domain)"/>
    <property type="match status" value="1"/>
</dbReference>
<evidence type="ECO:0000256" key="1">
    <source>
        <dbReference type="ARBA" id="ARBA00004642"/>
    </source>
</evidence>
<dbReference type="Pfam" id="PF21788">
    <property type="entry name" value="TNP-like_GBD"/>
    <property type="match status" value="1"/>
</dbReference>
<evidence type="ECO:0000256" key="5">
    <source>
        <dbReference type="ARBA" id="ARBA00022833"/>
    </source>
</evidence>
<evidence type="ECO:0000313" key="16">
    <source>
        <dbReference type="Proteomes" id="UP001497644"/>
    </source>
</evidence>
<dbReference type="EMBL" id="OZ034827">
    <property type="protein sequence ID" value="CAL1683137.1"/>
    <property type="molecule type" value="Genomic_DNA"/>
</dbReference>
<keyword evidence="8 12" id="KW-0238">DNA-binding</keyword>
<dbReference type="Proteomes" id="UP001497644">
    <property type="component" value="Chromosome 4"/>
</dbReference>
<reference evidence="15" key="1">
    <citation type="submission" date="2024-04" db="EMBL/GenBank/DDBJ databases">
        <authorList>
            <consortium name="Molecular Ecology Group"/>
        </authorList>
    </citation>
    <scope>NUCLEOTIDE SEQUENCE</scope>
</reference>
<dbReference type="SMART" id="SM00980">
    <property type="entry name" value="THAP"/>
    <property type="match status" value="1"/>
</dbReference>
<dbReference type="GO" id="GO:0008270">
    <property type="term" value="F:zinc ion binding"/>
    <property type="evidence" value="ECO:0007669"/>
    <property type="project" value="UniProtKB-KW"/>
</dbReference>
<keyword evidence="7" id="KW-0175">Coiled coil</keyword>
<sequence length="890" mass="103636">MGRHCCVSGCSTGVNLPSHTFPKDVTMMNKWKKAVYSENIRELTDEQLRKCVVCYRHFADSDYEAIYRLRRLKPGVVPSLYLPDNGNNNSETDNSNNNTETNATIRESETMDTNTTVHMEEIEIIEIIEEEEDVVQVSQSTITPINDPPEDPPKSPLAKNTTRNLLDLHTVLQGKHFHKFTPKMWKLYKLSCILRKKQEIVVKRQLSFRERIRQAKQYSKSPAIEKLLSSLTPVERAFLQMQIKATRYAPKDKYFTLDEKIAALSIMKQSSKSYEYLTQVFNLPSMRTLQSILQEVNIHPGPINFVNQHLKKQVKLMKERDKVCFLTWDEMSLQLHVDYDATKKHILGFEDFGKKRRARFADHALVFMVRGIQSGWKFPLAYYFCDGAIRTDQLIEWIKDIAKIIIDSGLYLVAFICNDEKKNITAINKLKLDSARQKSKRGQLYYGYITINNQDIIPLYDPPHLIKSVRNNLLNNDLEFDCVEGEERKFASWEIIEQAYHMDLTHSVYRLMPKITAEHIIKSKVKKKKVKNAIQVLSMTMGGFIHHHTKLEGRVNTIYGPLKMPEKKGRDTAEIILFFDRLFDSVNGHTLKPEKPLRVAVSHNSPHFPFWERAIKRLHRMRFVDTTDKNQLKDSTILKNWISTVQGFCKLWIILKKTYEFKYLKPRILNQDSLRHFFKQIRSFGVRNTNPTCAEFENSFKTLLINNLTLPRTVENNSENKVDGSLLFTLKEFIRPENRYSDSSPKDAHILDLETETTFLDETYNYRNICNSIAAKILSNSRIKGCGTCKNLLTDTAKSELVSSNDLLETFKDAENILTRIMSNVCYSHHTALMLETELYMQMDLRWLNCQQHDVPLKEFLISYVVVFYIYKWCNGINNIFTGKEHDDTS</sequence>
<evidence type="ECO:0000256" key="3">
    <source>
        <dbReference type="ARBA" id="ARBA00022723"/>
    </source>
</evidence>
<comment type="similarity">
    <text evidence="2">Belongs to the THAP1 family.</text>
</comment>
<evidence type="ECO:0000256" key="13">
    <source>
        <dbReference type="SAM" id="MobiDB-lite"/>
    </source>
</evidence>
<keyword evidence="3" id="KW-0479">Metal-binding</keyword>
<evidence type="ECO:0000256" key="9">
    <source>
        <dbReference type="ARBA" id="ARBA00023163"/>
    </source>
</evidence>
<accession>A0AAV2NT70</accession>
<evidence type="ECO:0000256" key="2">
    <source>
        <dbReference type="ARBA" id="ARBA00006177"/>
    </source>
</evidence>
<evidence type="ECO:0000256" key="12">
    <source>
        <dbReference type="PROSITE-ProRule" id="PRU00309"/>
    </source>
</evidence>
<dbReference type="GO" id="GO:0005654">
    <property type="term" value="C:nucleoplasm"/>
    <property type="evidence" value="ECO:0007669"/>
    <property type="project" value="UniProtKB-SubCell"/>
</dbReference>
<dbReference type="Pfam" id="PF05485">
    <property type="entry name" value="THAP"/>
    <property type="match status" value="1"/>
</dbReference>
<comment type="subcellular location">
    <subcellularLocation>
        <location evidence="1">Nucleus</location>
        <location evidence="1">Nucleoplasm</location>
    </subcellularLocation>
</comment>
<keyword evidence="10" id="KW-0539">Nucleus</keyword>
<dbReference type="Pfam" id="PF21789">
    <property type="entry name" value="TNP-like_RNaseH_C"/>
    <property type="match status" value="1"/>
</dbReference>
<protein>
    <recommendedName>
        <fullName evidence="14">THAP-type domain-containing protein</fullName>
    </recommendedName>
</protein>
<gene>
    <name evidence="15" type="ORF">LPLAT_LOCUS8928</name>
</gene>
<dbReference type="PANTHER" id="PTHR46600">
    <property type="entry name" value="THAP DOMAIN-CONTAINING"/>
    <property type="match status" value="1"/>
</dbReference>
<dbReference type="InterPro" id="IPR048365">
    <property type="entry name" value="TNP-like_RNaseH_N"/>
</dbReference>
<dbReference type="Pfam" id="PF21787">
    <property type="entry name" value="TNP-like_RNaseH_N"/>
    <property type="match status" value="1"/>
</dbReference>
<dbReference type="PROSITE" id="PS50950">
    <property type="entry name" value="ZF_THAP"/>
    <property type="match status" value="1"/>
</dbReference>
<organism evidence="15 16">
    <name type="scientific">Lasius platythorax</name>
    <dbReference type="NCBI Taxonomy" id="488582"/>
    <lineage>
        <taxon>Eukaryota</taxon>
        <taxon>Metazoa</taxon>
        <taxon>Ecdysozoa</taxon>
        <taxon>Arthropoda</taxon>
        <taxon>Hexapoda</taxon>
        <taxon>Insecta</taxon>
        <taxon>Pterygota</taxon>
        <taxon>Neoptera</taxon>
        <taxon>Endopterygota</taxon>
        <taxon>Hymenoptera</taxon>
        <taxon>Apocrita</taxon>
        <taxon>Aculeata</taxon>
        <taxon>Formicoidea</taxon>
        <taxon>Formicidae</taxon>
        <taxon>Formicinae</taxon>
        <taxon>Lasius</taxon>
        <taxon>Lasius</taxon>
    </lineage>
</organism>
<dbReference type="InterPro" id="IPR048367">
    <property type="entry name" value="TNP-like_RNaseH_C"/>
</dbReference>
<keyword evidence="9" id="KW-0804">Transcription</keyword>
<evidence type="ECO:0000259" key="14">
    <source>
        <dbReference type="PROSITE" id="PS50950"/>
    </source>
</evidence>
<dbReference type="GO" id="GO:0043565">
    <property type="term" value="F:sequence-specific DNA binding"/>
    <property type="evidence" value="ECO:0007669"/>
    <property type="project" value="InterPro"/>
</dbReference>
<evidence type="ECO:0000256" key="7">
    <source>
        <dbReference type="ARBA" id="ARBA00023054"/>
    </source>
</evidence>
<dbReference type="PANTHER" id="PTHR46600:SF1">
    <property type="entry name" value="THAP DOMAIN-CONTAINING PROTEIN 1"/>
    <property type="match status" value="1"/>
</dbReference>
<keyword evidence="4 12" id="KW-0863">Zinc-finger</keyword>
<dbReference type="InterPro" id="IPR026516">
    <property type="entry name" value="THAP1/10"/>
</dbReference>
<evidence type="ECO:0000256" key="4">
    <source>
        <dbReference type="ARBA" id="ARBA00022771"/>
    </source>
</evidence>
<feature type="domain" description="THAP-type" evidence="14">
    <location>
        <begin position="1"/>
        <end position="81"/>
    </location>
</feature>
<keyword evidence="5" id="KW-0862">Zinc</keyword>
<proteinExistence type="inferred from homology"/>
<evidence type="ECO:0000256" key="8">
    <source>
        <dbReference type="ARBA" id="ARBA00023125"/>
    </source>
</evidence>
<evidence type="ECO:0000256" key="6">
    <source>
        <dbReference type="ARBA" id="ARBA00023015"/>
    </source>
</evidence>
<dbReference type="InterPro" id="IPR006612">
    <property type="entry name" value="THAP_Znf"/>
</dbReference>
<name>A0AAV2NT70_9HYME</name>
<evidence type="ECO:0000313" key="15">
    <source>
        <dbReference type="EMBL" id="CAL1683137.1"/>
    </source>
</evidence>